<protein>
    <submittedName>
        <fullName evidence="1">DUF2281 domain-containing protein</fullName>
    </submittedName>
</protein>
<evidence type="ECO:0000313" key="2">
    <source>
        <dbReference type="Proteomes" id="UP000824109"/>
    </source>
</evidence>
<dbReference type="Proteomes" id="UP000824109">
    <property type="component" value="Unassembled WGS sequence"/>
</dbReference>
<accession>A0A9D1MB44</accession>
<dbReference type="EMBL" id="DVNB01000041">
    <property type="protein sequence ID" value="HIU56939.1"/>
    <property type="molecule type" value="Genomic_DNA"/>
</dbReference>
<reference evidence="1" key="2">
    <citation type="journal article" date="2021" name="PeerJ">
        <title>Extensive microbial diversity within the chicken gut microbiome revealed by metagenomics and culture.</title>
        <authorList>
            <person name="Gilroy R."/>
            <person name="Ravi A."/>
            <person name="Getino M."/>
            <person name="Pursley I."/>
            <person name="Horton D.L."/>
            <person name="Alikhan N.F."/>
            <person name="Baker D."/>
            <person name="Gharbi K."/>
            <person name="Hall N."/>
            <person name="Watson M."/>
            <person name="Adriaenssens E.M."/>
            <person name="Foster-Nyarko E."/>
            <person name="Jarju S."/>
            <person name="Secka A."/>
            <person name="Antonio M."/>
            <person name="Oren A."/>
            <person name="Chaudhuri R.R."/>
            <person name="La Ragione R."/>
            <person name="Hildebrand F."/>
            <person name="Pallen M.J."/>
        </authorList>
    </citation>
    <scope>NUCLEOTIDE SEQUENCE</scope>
    <source>
        <strain evidence="1">USAMLcec3-3695</strain>
    </source>
</reference>
<organism evidence="1 2">
    <name type="scientific">Candidatus Ornithomonoglobus merdipullorum</name>
    <dbReference type="NCBI Taxonomy" id="2840895"/>
    <lineage>
        <taxon>Bacteria</taxon>
        <taxon>Bacillati</taxon>
        <taxon>Bacillota</taxon>
        <taxon>Clostridia</taxon>
        <taxon>Candidatus Ornithomonoglobus</taxon>
    </lineage>
</organism>
<reference evidence="1" key="1">
    <citation type="submission" date="2020-10" db="EMBL/GenBank/DDBJ databases">
        <authorList>
            <person name="Gilroy R."/>
        </authorList>
    </citation>
    <scope>NUCLEOTIDE SEQUENCE</scope>
    <source>
        <strain evidence="1">USAMLcec3-3695</strain>
    </source>
</reference>
<sequence length="76" mass="8824">METVINSDASAIKRSINMLMDKMSNDKLIEAYDYIRFLVSNTSAISFDELECYALSEPALSKDWMSNEEDEFWKDL</sequence>
<gene>
    <name evidence="1" type="ORF">IAA61_03880</name>
</gene>
<dbReference type="AlphaFoldDB" id="A0A9D1MB44"/>
<comment type="caution">
    <text evidence="1">The sequence shown here is derived from an EMBL/GenBank/DDBJ whole genome shotgun (WGS) entry which is preliminary data.</text>
</comment>
<evidence type="ECO:0000313" key="1">
    <source>
        <dbReference type="EMBL" id="HIU56939.1"/>
    </source>
</evidence>
<proteinExistence type="predicted"/>
<name>A0A9D1MB44_9FIRM</name>